<keyword evidence="2" id="KW-0378">Hydrolase</keyword>
<reference evidence="4" key="1">
    <citation type="submission" date="2022-07" db="EMBL/GenBank/DDBJ databases">
        <authorList>
            <person name="Macas J."/>
            <person name="Novak P."/>
            <person name="Neumann P."/>
        </authorList>
    </citation>
    <scope>NUCLEOTIDE SEQUENCE</scope>
</reference>
<proteinExistence type="inferred from homology"/>
<organism evidence="4 5">
    <name type="scientific">Cuscuta epithymum</name>
    <dbReference type="NCBI Taxonomy" id="186058"/>
    <lineage>
        <taxon>Eukaryota</taxon>
        <taxon>Viridiplantae</taxon>
        <taxon>Streptophyta</taxon>
        <taxon>Embryophyta</taxon>
        <taxon>Tracheophyta</taxon>
        <taxon>Spermatophyta</taxon>
        <taxon>Magnoliopsida</taxon>
        <taxon>eudicotyledons</taxon>
        <taxon>Gunneridae</taxon>
        <taxon>Pentapetalae</taxon>
        <taxon>asterids</taxon>
        <taxon>lamiids</taxon>
        <taxon>Solanales</taxon>
        <taxon>Convolvulaceae</taxon>
        <taxon>Cuscuteae</taxon>
        <taxon>Cuscuta</taxon>
        <taxon>Cuscuta subgen. Cuscuta</taxon>
    </lineage>
</organism>
<dbReference type="GO" id="GO:0016042">
    <property type="term" value="P:lipid catabolic process"/>
    <property type="evidence" value="ECO:0007669"/>
    <property type="project" value="UniProtKB-KW"/>
</dbReference>
<sequence length="375" mass="42000">MDFHRFVTTLLFKVLVSTTLITLQISPCLSAIFVFGDSLVDAGNNNYLVTLSKADFPPNGIDFPPDGKPTGRFTNGRTIVDIIGEELGMKSFPPPYLAPNTQSNAVWSGLNYASGASGILDETGSLFIGRVPLRQQISNFEESRRHMVEVMGERNTSELLKDAIFSITIGSNDILNYIQPLDIPFLQDHPTLFPSTFQDLLVSNLSMHLQRLHGLGARKFVVVDVGPLGCIPFVRAIKFAPQQKCSTEVNTLIRGYNFKLKEELRRLNRDIGPAAIFLYANSYYVVRQIILNFHHFGFENSDGPCCGGYVPPFLCHLGKNESLSSIMCEERGKYVFWDAYHPSEATNLILAEKLLNGDKIVIYPMNVNQLHRYKL</sequence>
<dbReference type="EMBL" id="CAMAPF010001029">
    <property type="protein sequence ID" value="CAH9141342.1"/>
    <property type="molecule type" value="Genomic_DNA"/>
</dbReference>
<dbReference type="InterPro" id="IPR051058">
    <property type="entry name" value="GDSL_Est/Lipase"/>
</dbReference>
<keyword evidence="3" id="KW-0442">Lipid degradation</keyword>
<accession>A0AAV0G1R0</accession>
<gene>
    <name evidence="4" type="ORF">CEPIT_LOCUS39049</name>
</gene>
<dbReference type="AlphaFoldDB" id="A0AAV0G1R0"/>
<evidence type="ECO:0000313" key="4">
    <source>
        <dbReference type="EMBL" id="CAH9141342.1"/>
    </source>
</evidence>
<evidence type="ECO:0000256" key="1">
    <source>
        <dbReference type="ARBA" id="ARBA00008668"/>
    </source>
</evidence>
<dbReference type="PROSITE" id="PS01098">
    <property type="entry name" value="LIPASE_GDSL_SER"/>
    <property type="match status" value="1"/>
</dbReference>
<dbReference type="GO" id="GO:0016298">
    <property type="term" value="F:lipase activity"/>
    <property type="evidence" value="ECO:0007669"/>
    <property type="project" value="InterPro"/>
</dbReference>
<dbReference type="Proteomes" id="UP001152523">
    <property type="component" value="Unassembled WGS sequence"/>
</dbReference>
<dbReference type="PANTHER" id="PTHR45648:SF5">
    <property type="entry name" value="OS04G0577300 PROTEIN"/>
    <property type="match status" value="1"/>
</dbReference>
<dbReference type="Pfam" id="PF00657">
    <property type="entry name" value="Lipase_GDSL"/>
    <property type="match status" value="1"/>
</dbReference>
<evidence type="ECO:0000313" key="5">
    <source>
        <dbReference type="Proteomes" id="UP001152523"/>
    </source>
</evidence>
<dbReference type="SUPFAM" id="SSF52266">
    <property type="entry name" value="SGNH hydrolase"/>
    <property type="match status" value="1"/>
</dbReference>
<protein>
    <submittedName>
        <fullName evidence="4">Uncharacterized protein</fullName>
    </submittedName>
</protein>
<dbReference type="Gene3D" id="3.40.50.1110">
    <property type="entry name" value="SGNH hydrolase"/>
    <property type="match status" value="1"/>
</dbReference>
<dbReference type="InterPro" id="IPR008265">
    <property type="entry name" value="Lipase_GDSL_AS"/>
</dbReference>
<dbReference type="InterPro" id="IPR035669">
    <property type="entry name" value="SGNH_plant_lipase-like"/>
</dbReference>
<dbReference type="CDD" id="cd01837">
    <property type="entry name" value="SGNH_plant_lipase_like"/>
    <property type="match status" value="1"/>
</dbReference>
<evidence type="ECO:0000256" key="3">
    <source>
        <dbReference type="ARBA" id="ARBA00022963"/>
    </source>
</evidence>
<comment type="caution">
    <text evidence="4">The sequence shown here is derived from an EMBL/GenBank/DDBJ whole genome shotgun (WGS) entry which is preliminary data.</text>
</comment>
<comment type="similarity">
    <text evidence="1">Belongs to the 'GDSL' lipolytic enzyme family.</text>
</comment>
<dbReference type="InterPro" id="IPR036514">
    <property type="entry name" value="SGNH_hydro_sf"/>
</dbReference>
<keyword evidence="3" id="KW-0443">Lipid metabolism</keyword>
<dbReference type="InterPro" id="IPR001087">
    <property type="entry name" value="GDSL"/>
</dbReference>
<evidence type="ECO:0000256" key="2">
    <source>
        <dbReference type="ARBA" id="ARBA00022801"/>
    </source>
</evidence>
<keyword evidence="5" id="KW-1185">Reference proteome</keyword>
<name>A0AAV0G1R0_9ASTE</name>
<dbReference type="PANTHER" id="PTHR45648">
    <property type="entry name" value="GDSL LIPASE/ACYLHYDROLASE FAMILY PROTEIN (AFU_ORTHOLOGUE AFUA_4G14700)"/>
    <property type="match status" value="1"/>
</dbReference>